<dbReference type="SUPFAM" id="SSF88946">
    <property type="entry name" value="Sigma2 domain of RNA polymerase sigma factors"/>
    <property type="match status" value="1"/>
</dbReference>
<feature type="domain" description="RNA polymerase sigma factor 70 region 4 type 2" evidence="6">
    <location>
        <begin position="113"/>
        <end position="165"/>
    </location>
</feature>
<dbReference type="RefSeq" id="WP_338176745.1">
    <property type="nucleotide sequence ID" value="NZ_JAEKNQ010000019.1"/>
</dbReference>
<dbReference type="Proteomes" id="UP000620075">
    <property type="component" value="Unassembled WGS sequence"/>
</dbReference>
<dbReference type="NCBIfam" id="TIGR02937">
    <property type="entry name" value="sigma70-ECF"/>
    <property type="match status" value="1"/>
</dbReference>
<dbReference type="Pfam" id="PF08281">
    <property type="entry name" value="Sigma70_r4_2"/>
    <property type="match status" value="1"/>
</dbReference>
<dbReference type="Gene3D" id="1.10.1740.10">
    <property type="match status" value="1"/>
</dbReference>
<keyword evidence="2" id="KW-0805">Transcription regulation</keyword>
<comment type="similarity">
    <text evidence="1">Belongs to the sigma-70 factor family. ECF subfamily.</text>
</comment>
<dbReference type="GO" id="GO:0006352">
    <property type="term" value="P:DNA-templated transcription initiation"/>
    <property type="evidence" value="ECO:0007669"/>
    <property type="project" value="InterPro"/>
</dbReference>
<evidence type="ECO:0000256" key="3">
    <source>
        <dbReference type="ARBA" id="ARBA00023082"/>
    </source>
</evidence>
<dbReference type="SUPFAM" id="SSF88659">
    <property type="entry name" value="Sigma3 and sigma4 domains of RNA polymerase sigma factors"/>
    <property type="match status" value="1"/>
</dbReference>
<accession>A0A934KBD6</accession>
<evidence type="ECO:0000256" key="4">
    <source>
        <dbReference type="ARBA" id="ARBA00023163"/>
    </source>
</evidence>
<dbReference type="GO" id="GO:0016987">
    <property type="term" value="F:sigma factor activity"/>
    <property type="evidence" value="ECO:0007669"/>
    <property type="project" value="UniProtKB-KW"/>
</dbReference>
<evidence type="ECO:0000313" key="7">
    <source>
        <dbReference type="EMBL" id="MBJ7602309.1"/>
    </source>
</evidence>
<feature type="domain" description="RNA polymerase sigma-70 region 2" evidence="5">
    <location>
        <begin position="14"/>
        <end position="79"/>
    </location>
</feature>
<dbReference type="CDD" id="cd06171">
    <property type="entry name" value="Sigma70_r4"/>
    <property type="match status" value="1"/>
</dbReference>
<dbReference type="Gene3D" id="1.10.10.10">
    <property type="entry name" value="Winged helix-like DNA-binding domain superfamily/Winged helix DNA-binding domain"/>
    <property type="match status" value="1"/>
</dbReference>
<evidence type="ECO:0000256" key="2">
    <source>
        <dbReference type="ARBA" id="ARBA00023015"/>
    </source>
</evidence>
<organism evidence="7 8">
    <name type="scientific">Candidatus Dormiibacter inghamiae</name>
    <dbReference type="NCBI Taxonomy" id="3127013"/>
    <lineage>
        <taxon>Bacteria</taxon>
        <taxon>Bacillati</taxon>
        <taxon>Candidatus Dormiibacterota</taxon>
        <taxon>Candidatus Dormibacteria</taxon>
        <taxon>Candidatus Dormibacterales</taxon>
        <taxon>Candidatus Dormibacteraceae</taxon>
        <taxon>Candidatus Dormiibacter</taxon>
    </lineage>
</organism>
<evidence type="ECO:0000256" key="1">
    <source>
        <dbReference type="ARBA" id="ARBA00010641"/>
    </source>
</evidence>
<dbReference type="InterPro" id="IPR013249">
    <property type="entry name" value="RNA_pol_sigma70_r4_t2"/>
</dbReference>
<keyword evidence="4" id="KW-0804">Transcription</keyword>
<dbReference type="AlphaFoldDB" id="A0A934KBD6"/>
<evidence type="ECO:0000313" key="8">
    <source>
        <dbReference type="Proteomes" id="UP000620075"/>
    </source>
</evidence>
<evidence type="ECO:0000259" key="5">
    <source>
        <dbReference type="Pfam" id="PF04542"/>
    </source>
</evidence>
<proteinExistence type="inferred from homology"/>
<protein>
    <submittedName>
        <fullName evidence="7">Sigma-70 family RNA polymerase sigma factor</fullName>
    </submittedName>
</protein>
<dbReference type="InterPro" id="IPR013325">
    <property type="entry name" value="RNA_pol_sigma_r2"/>
</dbReference>
<dbReference type="GO" id="GO:0003677">
    <property type="term" value="F:DNA binding"/>
    <property type="evidence" value="ECO:0007669"/>
    <property type="project" value="InterPro"/>
</dbReference>
<dbReference type="Pfam" id="PF04542">
    <property type="entry name" value="Sigma70_r2"/>
    <property type="match status" value="1"/>
</dbReference>
<dbReference type="InterPro" id="IPR014284">
    <property type="entry name" value="RNA_pol_sigma-70_dom"/>
</dbReference>
<sequence length="175" mass="19540">MDQEAALGGIRDEIEALQPNLIRFARSLTASQADAEDLAQATLERAIRFEDSFEPGTNAKAWLFTICRRLQQRSWRAQRTRPSVQSLAEVGDDDILVSPLSVEPTVMRRFEGQAILDALAQLKPEHAVPVRLYAGEGMPYRQIAAVLDLPLGTVMSRIYRGRRMLVKLLLEAGLP</sequence>
<comment type="caution">
    <text evidence="7">The sequence shown here is derived from an EMBL/GenBank/DDBJ whole genome shotgun (WGS) entry which is preliminary data.</text>
</comment>
<dbReference type="InterPro" id="IPR007627">
    <property type="entry name" value="RNA_pol_sigma70_r2"/>
</dbReference>
<dbReference type="InterPro" id="IPR036388">
    <property type="entry name" value="WH-like_DNA-bd_sf"/>
</dbReference>
<dbReference type="InterPro" id="IPR013324">
    <property type="entry name" value="RNA_pol_sigma_r3/r4-like"/>
</dbReference>
<name>A0A934KBD6_9BACT</name>
<evidence type="ECO:0000259" key="6">
    <source>
        <dbReference type="Pfam" id="PF08281"/>
    </source>
</evidence>
<dbReference type="PANTHER" id="PTHR43133:SF25">
    <property type="entry name" value="RNA POLYMERASE SIGMA FACTOR RFAY-RELATED"/>
    <property type="match status" value="1"/>
</dbReference>
<dbReference type="EMBL" id="JAEKNQ010000019">
    <property type="protein sequence ID" value="MBJ7602309.1"/>
    <property type="molecule type" value="Genomic_DNA"/>
</dbReference>
<keyword evidence="3" id="KW-0731">Sigma factor</keyword>
<reference evidence="7 8" key="1">
    <citation type="submission" date="2020-10" db="EMBL/GenBank/DDBJ databases">
        <title>Ca. Dormibacterota MAGs.</title>
        <authorList>
            <person name="Montgomery K."/>
        </authorList>
    </citation>
    <scope>NUCLEOTIDE SEQUENCE [LARGE SCALE GENOMIC DNA]</scope>
    <source>
        <strain evidence="7">SC8811_S16_3</strain>
    </source>
</reference>
<dbReference type="PANTHER" id="PTHR43133">
    <property type="entry name" value="RNA POLYMERASE ECF-TYPE SIGMA FACTO"/>
    <property type="match status" value="1"/>
</dbReference>
<dbReference type="InterPro" id="IPR039425">
    <property type="entry name" value="RNA_pol_sigma-70-like"/>
</dbReference>
<gene>
    <name evidence="7" type="ORF">JF888_03810</name>
</gene>